<organism evidence="1 2">
    <name type="scientific">Acropora cervicornis</name>
    <name type="common">Staghorn coral</name>
    <dbReference type="NCBI Taxonomy" id="6130"/>
    <lineage>
        <taxon>Eukaryota</taxon>
        <taxon>Metazoa</taxon>
        <taxon>Cnidaria</taxon>
        <taxon>Anthozoa</taxon>
        <taxon>Hexacorallia</taxon>
        <taxon>Scleractinia</taxon>
        <taxon>Astrocoeniina</taxon>
        <taxon>Acroporidae</taxon>
        <taxon>Acropora</taxon>
    </lineage>
</organism>
<protein>
    <submittedName>
        <fullName evidence="1">Uncharacterized protein</fullName>
    </submittedName>
</protein>
<reference evidence="1" key="2">
    <citation type="journal article" date="2023" name="Science">
        <title>Genomic signatures of disease resistance in endangered staghorn corals.</title>
        <authorList>
            <person name="Vollmer S.V."/>
            <person name="Selwyn J.D."/>
            <person name="Despard B.A."/>
            <person name="Roesel C.L."/>
        </authorList>
    </citation>
    <scope>NUCLEOTIDE SEQUENCE</scope>
    <source>
        <strain evidence="1">K2</strain>
    </source>
</reference>
<comment type="caution">
    <text evidence="1">The sequence shown here is derived from an EMBL/GenBank/DDBJ whole genome shotgun (WGS) entry which is preliminary data.</text>
</comment>
<evidence type="ECO:0000313" key="2">
    <source>
        <dbReference type="Proteomes" id="UP001249851"/>
    </source>
</evidence>
<name>A0AAD9PUG5_ACRCE</name>
<dbReference type="Proteomes" id="UP001249851">
    <property type="component" value="Unassembled WGS sequence"/>
</dbReference>
<evidence type="ECO:0000313" key="1">
    <source>
        <dbReference type="EMBL" id="KAK2549311.1"/>
    </source>
</evidence>
<accession>A0AAD9PUG5</accession>
<reference evidence="1" key="1">
    <citation type="journal article" date="2023" name="G3 (Bethesda)">
        <title>Whole genome assembly and annotation of the endangered Caribbean coral Acropora cervicornis.</title>
        <authorList>
            <person name="Selwyn J.D."/>
            <person name="Vollmer S.V."/>
        </authorList>
    </citation>
    <scope>NUCLEOTIDE SEQUENCE</scope>
    <source>
        <strain evidence="1">K2</strain>
    </source>
</reference>
<gene>
    <name evidence="1" type="ORF">P5673_030315</name>
</gene>
<dbReference type="AlphaFoldDB" id="A0AAD9PUG5"/>
<dbReference type="EMBL" id="JARQWQ010000128">
    <property type="protein sequence ID" value="KAK2549311.1"/>
    <property type="molecule type" value="Genomic_DNA"/>
</dbReference>
<proteinExistence type="predicted"/>
<sequence>MLQLPLAVELLSKGQQFNNTIEAFKTGHGNYRSMFRDKDEIQDSQDYYESQCARIGNFQETIHQFITSVNAVNYKSGIRFERFNLQCRFENTYASSEKSGGGSLAHVHSPRLAAVTKRQL</sequence>
<keyword evidence="2" id="KW-1185">Reference proteome</keyword>